<evidence type="ECO:0000256" key="2">
    <source>
        <dbReference type="ARBA" id="ARBA00005122"/>
    </source>
</evidence>
<dbReference type="GO" id="GO:0020037">
    <property type="term" value="F:heme binding"/>
    <property type="evidence" value="ECO:0007669"/>
    <property type="project" value="InterPro"/>
</dbReference>
<comment type="pathway">
    <text evidence="2">Alkaloid biosynthesis; taxol biosynthesis.</text>
</comment>
<dbReference type="GO" id="GO:0016020">
    <property type="term" value="C:membrane"/>
    <property type="evidence" value="ECO:0007669"/>
    <property type="project" value="UniProtKB-SubCell"/>
</dbReference>
<dbReference type="InterPro" id="IPR002401">
    <property type="entry name" value="Cyt_P450_E_grp-I"/>
</dbReference>
<accession>A0A291FB19</accession>
<evidence type="ECO:0000256" key="10">
    <source>
        <dbReference type="ARBA" id="ARBA00023033"/>
    </source>
</evidence>
<dbReference type="GO" id="GO:0016705">
    <property type="term" value="F:oxidoreductase activity, acting on paired donors, with incorporation or reduction of molecular oxygen"/>
    <property type="evidence" value="ECO:0007669"/>
    <property type="project" value="InterPro"/>
</dbReference>
<dbReference type="GO" id="GO:0042617">
    <property type="term" value="P:paclitaxel biosynthetic process"/>
    <property type="evidence" value="ECO:0007669"/>
    <property type="project" value="UniProtKB-UniPathway"/>
</dbReference>
<evidence type="ECO:0000256" key="4">
    <source>
        <dbReference type="ARBA" id="ARBA00022617"/>
    </source>
</evidence>
<protein>
    <submittedName>
        <fullName evidence="16">CYP715D11</fullName>
    </submittedName>
</protein>
<dbReference type="EMBL" id="MF448662">
    <property type="protein sequence ID" value="ATG29983.1"/>
    <property type="molecule type" value="mRNA"/>
</dbReference>
<reference evidence="16" key="1">
    <citation type="journal article" date="2017" name="Front. Plant Sci.">
        <title>Transcriptome Assembly and Systematic Identification of Novel Cytochrome P450s in Taxus chinensis.</title>
        <authorList>
            <person name="Liao W."/>
            <person name="Zhao S."/>
            <person name="Zhang M."/>
            <person name="Dong K."/>
            <person name="Chen Y."/>
            <person name="Fu C."/>
            <person name="Yu L."/>
        </authorList>
    </citation>
    <scope>NUCLEOTIDE SEQUENCE</scope>
</reference>
<evidence type="ECO:0000256" key="9">
    <source>
        <dbReference type="ARBA" id="ARBA00023004"/>
    </source>
</evidence>
<feature type="transmembrane region" description="Helical" evidence="15">
    <location>
        <begin position="12"/>
        <end position="35"/>
    </location>
</feature>
<evidence type="ECO:0000256" key="15">
    <source>
        <dbReference type="SAM" id="Phobius"/>
    </source>
</evidence>
<dbReference type="AlphaFoldDB" id="A0A291FB19"/>
<evidence type="ECO:0000256" key="11">
    <source>
        <dbReference type="ARBA" id="ARBA00023059"/>
    </source>
</evidence>
<sequence length="525" mass="59672">MELFWPDNLVVLLMYSAILLCVWAFLLHTANICWFRPRKINSMLHKQGIAGPPPRFLLGNLLDMKKIKEEFMEKSPHNTGITSVRHDIGPLLFPHFVQWSRVYGKTFVFWLGTEPFLYVRDPELFKKTSLSRSLDWGKPDVLKNDKVSLFGNGLIMADGKDWAHHRRIVSPAFHMDKIKGMIGDMVESTIPMLERWRNTVIGGGGSADIDIDEDITKVTADIIAKTSFGTSYEKGKQVFASLRTLQYFLYKPNRFLGVPGSRFINGKVHSTAKKLGEETDKLLMSIITARRKLQSSGDFGNDLLGLILAENESDEGKQKLTTRDLMDECKTFFVAGHESTAMSAMWTMMLLSLNPNWQERVRTEVMEITQGRIPDAEMLFKMKNMSMVLSESMRLYPAASYTLRQAKQDMQMGDILVPKGTSVWFDILGLHHDPDLWGADVNEFKPERFELGISNACNHSMSFLPFGFGQRVCVAQNMANIEVRLIMSMVLSKFRFSLSPTYCHSPINVPNLKPSQGMPLVFECL</sequence>
<feature type="binding site" description="axial binding residue" evidence="13">
    <location>
        <position position="473"/>
    </location>
    <ligand>
        <name>heme</name>
        <dbReference type="ChEBI" id="CHEBI:30413"/>
    </ligand>
    <ligandPart>
        <name>Fe</name>
        <dbReference type="ChEBI" id="CHEBI:18248"/>
    </ligandPart>
</feature>
<keyword evidence="4 13" id="KW-0349">Heme</keyword>
<evidence type="ECO:0000256" key="7">
    <source>
        <dbReference type="ARBA" id="ARBA00022989"/>
    </source>
</evidence>
<comment type="similarity">
    <text evidence="3 14">Belongs to the cytochrome P450 family.</text>
</comment>
<dbReference type="PANTHER" id="PTHR24282">
    <property type="entry name" value="CYTOCHROME P450 FAMILY MEMBER"/>
    <property type="match status" value="1"/>
</dbReference>
<dbReference type="Gene3D" id="1.10.630.10">
    <property type="entry name" value="Cytochrome P450"/>
    <property type="match status" value="1"/>
</dbReference>
<keyword evidence="6 13" id="KW-0479">Metal-binding</keyword>
<dbReference type="InterPro" id="IPR036396">
    <property type="entry name" value="Cyt_P450_sf"/>
</dbReference>
<keyword evidence="11" id="KW-0876">Taxol biosynthesis</keyword>
<dbReference type="InterPro" id="IPR017972">
    <property type="entry name" value="Cyt_P450_CS"/>
</dbReference>
<organism evidence="16">
    <name type="scientific">Taxus chinensis</name>
    <name type="common">Chinese yew</name>
    <name type="synonym">Taxus wallichiana var. chinensis</name>
    <dbReference type="NCBI Taxonomy" id="29808"/>
    <lineage>
        <taxon>Eukaryota</taxon>
        <taxon>Viridiplantae</taxon>
        <taxon>Streptophyta</taxon>
        <taxon>Embryophyta</taxon>
        <taxon>Tracheophyta</taxon>
        <taxon>Spermatophyta</taxon>
        <taxon>Pinopsida</taxon>
        <taxon>Pinidae</taxon>
        <taxon>Conifers II</taxon>
        <taxon>Cupressales</taxon>
        <taxon>Taxaceae</taxon>
        <taxon>Taxus</taxon>
    </lineage>
</organism>
<evidence type="ECO:0000256" key="12">
    <source>
        <dbReference type="ARBA" id="ARBA00023136"/>
    </source>
</evidence>
<evidence type="ECO:0000256" key="13">
    <source>
        <dbReference type="PIRSR" id="PIRSR602401-1"/>
    </source>
</evidence>
<evidence type="ECO:0000256" key="6">
    <source>
        <dbReference type="ARBA" id="ARBA00022723"/>
    </source>
</evidence>
<evidence type="ECO:0000256" key="3">
    <source>
        <dbReference type="ARBA" id="ARBA00010617"/>
    </source>
</evidence>
<dbReference type="GO" id="GO:0005506">
    <property type="term" value="F:iron ion binding"/>
    <property type="evidence" value="ECO:0007669"/>
    <property type="project" value="InterPro"/>
</dbReference>
<dbReference type="InterPro" id="IPR050665">
    <property type="entry name" value="Cytochrome_P450_Monooxygen"/>
</dbReference>
<comment type="cofactor">
    <cofactor evidence="13">
        <name>heme</name>
        <dbReference type="ChEBI" id="CHEBI:30413"/>
    </cofactor>
</comment>
<evidence type="ECO:0000256" key="14">
    <source>
        <dbReference type="RuleBase" id="RU000461"/>
    </source>
</evidence>
<dbReference type="PRINTS" id="PR00463">
    <property type="entry name" value="EP450I"/>
</dbReference>
<name>A0A291FB19_TAXCH</name>
<dbReference type="UniPathway" id="UPA00842"/>
<keyword evidence="10 14" id="KW-0503">Monooxygenase</keyword>
<keyword evidence="12 15" id="KW-0472">Membrane</keyword>
<dbReference type="Pfam" id="PF00067">
    <property type="entry name" value="p450"/>
    <property type="match status" value="1"/>
</dbReference>
<keyword evidence="9 13" id="KW-0408">Iron</keyword>
<dbReference type="SUPFAM" id="SSF48264">
    <property type="entry name" value="Cytochrome P450"/>
    <property type="match status" value="1"/>
</dbReference>
<evidence type="ECO:0000256" key="8">
    <source>
        <dbReference type="ARBA" id="ARBA00023002"/>
    </source>
</evidence>
<evidence type="ECO:0000313" key="16">
    <source>
        <dbReference type="EMBL" id="ATG29983.1"/>
    </source>
</evidence>
<evidence type="ECO:0000256" key="1">
    <source>
        <dbReference type="ARBA" id="ARBA00004370"/>
    </source>
</evidence>
<dbReference type="PROSITE" id="PS00086">
    <property type="entry name" value="CYTOCHROME_P450"/>
    <property type="match status" value="1"/>
</dbReference>
<keyword evidence="7 15" id="KW-1133">Transmembrane helix</keyword>
<dbReference type="GO" id="GO:0004497">
    <property type="term" value="F:monooxygenase activity"/>
    <property type="evidence" value="ECO:0007669"/>
    <property type="project" value="UniProtKB-KW"/>
</dbReference>
<comment type="subcellular location">
    <subcellularLocation>
        <location evidence="1">Membrane</location>
    </subcellularLocation>
</comment>
<keyword evidence="8 14" id="KW-0560">Oxidoreductase</keyword>
<dbReference type="PRINTS" id="PR00385">
    <property type="entry name" value="P450"/>
</dbReference>
<dbReference type="PANTHER" id="PTHR24282:SF15">
    <property type="entry name" value="CYTOCHROME P450, FAMILY 715, SUBFAMILY A, POLYPEPTIDE 1"/>
    <property type="match status" value="1"/>
</dbReference>
<evidence type="ECO:0000256" key="5">
    <source>
        <dbReference type="ARBA" id="ARBA00022692"/>
    </source>
</evidence>
<dbReference type="InterPro" id="IPR001128">
    <property type="entry name" value="Cyt_P450"/>
</dbReference>
<keyword evidence="5 15" id="KW-0812">Transmembrane</keyword>
<proteinExistence type="evidence at transcript level"/>